<name>A0A2V2BBG3_9GAMM</name>
<accession>A0A2V2BBG3</accession>
<proteinExistence type="predicted"/>
<sequence length="74" mass="8507">MTLPHLPDQNDRDREMDALLKAIQPESTGDLQDYFSQQKHSSSLADDHRAGLCREPAEQCEMDIQDCRYGEISR</sequence>
<dbReference type="EMBL" id="QGHF01000015">
    <property type="protein sequence ID" value="PWK93455.1"/>
    <property type="molecule type" value="Genomic_DNA"/>
</dbReference>
<dbReference type="Proteomes" id="UP000245981">
    <property type="component" value="Unassembled WGS sequence"/>
</dbReference>
<dbReference type="EMBL" id="JAHVXZ010000001">
    <property type="protein sequence ID" value="MBW1255655.1"/>
    <property type="molecule type" value="Genomic_DNA"/>
</dbReference>
<evidence type="ECO:0000313" key="4">
    <source>
        <dbReference type="Proteomes" id="UP000245981"/>
    </source>
</evidence>
<dbReference type="GeneID" id="99736549"/>
<reference evidence="2 5" key="2">
    <citation type="submission" date="2021-07" db="EMBL/GenBank/DDBJ databases">
        <title>A novel phosphonate cluster across the Pantoea species complex is important for pathogenicity in onion.</title>
        <authorList>
            <person name="Zhao M."/>
            <person name="Stice S."/>
            <person name="Shin G.Y."/>
            <person name="Coutinho T."/>
            <person name="Gitaitis R."/>
            <person name="Kvitko B."/>
            <person name="Dutta B."/>
        </authorList>
    </citation>
    <scope>NUCLEOTIDE SEQUENCE [LARGE SCALE GENOMIC DNA]</scope>
    <source>
        <strain evidence="2 5">BD 382</strain>
    </source>
</reference>
<keyword evidence="5" id="KW-1185">Reference proteome</keyword>
<dbReference type="OrthoDB" id="9914037at2"/>
<feature type="region of interest" description="Disordered" evidence="1">
    <location>
        <begin position="26"/>
        <end position="48"/>
    </location>
</feature>
<dbReference type="Proteomes" id="UP001197236">
    <property type="component" value="Unassembled WGS sequence"/>
</dbReference>
<comment type="caution">
    <text evidence="3">The sequence shown here is derived from an EMBL/GenBank/DDBJ whole genome shotgun (WGS) entry which is preliminary data.</text>
</comment>
<protein>
    <submittedName>
        <fullName evidence="3">Uncharacterized protein DUF2525</fullName>
    </submittedName>
    <submittedName>
        <fullName evidence="2">YodD family protein</fullName>
    </submittedName>
</protein>
<gene>
    <name evidence="3" type="ORF">C7431_11550</name>
    <name evidence="2" type="ORF">KYI95_00300</name>
</gene>
<evidence type="ECO:0000313" key="3">
    <source>
        <dbReference type="EMBL" id="PWK93455.1"/>
    </source>
</evidence>
<organism evidence="3 4">
    <name type="scientific">Pantoea allii</name>
    <dbReference type="NCBI Taxonomy" id="574096"/>
    <lineage>
        <taxon>Bacteria</taxon>
        <taxon>Pseudomonadati</taxon>
        <taxon>Pseudomonadota</taxon>
        <taxon>Gammaproteobacteria</taxon>
        <taxon>Enterobacterales</taxon>
        <taxon>Erwiniaceae</taxon>
        <taxon>Pantoea</taxon>
    </lineage>
</organism>
<evidence type="ECO:0000256" key="1">
    <source>
        <dbReference type="SAM" id="MobiDB-lite"/>
    </source>
</evidence>
<feature type="compositionally biased region" description="Polar residues" evidence="1">
    <location>
        <begin position="26"/>
        <end position="44"/>
    </location>
</feature>
<reference evidence="3 4" key="1">
    <citation type="submission" date="2018-05" db="EMBL/GenBank/DDBJ databases">
        <title>Genomic Encyclopedia of Type Strains, Phase IV (KMG-V): Genome sequencing to study the core and pangenomes of soil and plant-associated prokaryotes.</title>
        <authorList>
            <person name="Whitman W."/>
        </authorList>
    </citation>
    <scope>NUCLEOTIDE SEQUENCE [LARGE SCALE GENOMIC DNA]</scope>
    <source>
        <strain evidence="3 4">PNA 200-10</strain>
    </source>
</reference>
<evidence type="ECO:0000313" key="2">
    <source>
        <dbReference type="EMBL" id="MBW1255655.1"/>
    </source>
</evidence>
<dbReference type="RefSeq" id="WP_063879990.1">
    <property type="nucleotide sequence ID" value="NZ_CP125958.1"/>
</dbReference>
<dbReference type="AlphaFoldDB" id="A0A2V2BBG3"/>
<evidence type="ECO:0000313" key="5">
    <source>
        <dbReference type="Proteomes" id="UP001197236"/>
    </source>
</evidence>